<evidence type="ECO:0000259" key="3">
    <source>
        <dbReference type="Pfam" id="PF13514"/>
    </source>
</evidence>
<feature type="coiled-coil region" evidence="1">
    <location>
        <begin position="561"/>
        <end position="595"/>
    </location>
</feature>
<protein>
    <recommendedName>
        <fullName evidence="3">YhaN AAA domain-containing protein</fullName>
    </recommendedName>
</protein>
<dbReference type="AlphaFoldDB" id="A0A810Q7Q3"/>
<name>A0A810Q7Q3_9FIRM</name>
<dbReference type="Pfam" id="PF13514">
    <property type="entry name" value="AAA_27"/>
    <property type="match status" value="1"/>
</dbReference>
<reference evidence="4" key="1">
    <citation type="submission" date="2020-09" db="EMBL/GenBank/DDBJ databases">
        <title>New species isolated from human feces.</title>
        <authorList>
            <person name="Kitahara M."/>
            <person name="Shigeno Y."/>
            <person name="Shime M."/>
            <person name="Matsumoto Y."/>
            <person name="Nakamura S."/>
            <person name="Motooka D."/>
            <person name="Fukuoka S."/>
            <person name="Nishikawa H."/>
            <person name="Benno Y."/>
        </authorList>
    </citation>
    <scope>NUCLEOTIDE SEQUENCE</scope>
    <source>
        <strain evidence="4">MM50</strain>
    </source>
</reference>
<dbReference type="RefSeq" id="WP_213541210.1">
    <property type="nucleotide sequence ID" value="NZ_AP023418.1"/>
</dbReference>
<dbReference type="SUPFAM" id="SSF52540">
    <property type="entry name" value="P-loop containing nucleoside triphosphate hydrolases"/>
    <property type="match status" value="1"/>
</dbReference>
<evidence type="ECO:0000313" key="4">
    <source>
        <dbReference type="EMBL" id="BCK82665.1"/>
    </source>
</evidence>
<dbReference type="KEGG" id="vcop:MM50RIKEN_24280"/>
<organism evidence="4 5">
    <name type="scientific">Vescimonas coprocola</name>
    <dbReference type="NCBI Taxonomy" id="2714355"/>
    <lineage>
        <taxon>Bacteria</taxon>
        <taxon>Bacillati</taxon>
        <taxon>Bacillota</taxon>
        <taxon>Clostridia</taxon>
        <taxon>Eubacteriales</taxon>
        <taxon>Oscillospiraceae</taxon>
        <taxon>Vescimonas</taxon>
    </lineage>
</organism>
<evidence type="ECO:0000256" key="1">
    <source>
        <dbReference type="SAM" id="Coils"/>
    </source>
</evidence>
<dbReference type="InterPro" id="IPR038734">
    <property type="entry name" value="YhaN_AAA"/>
</dbReference>
<feature type="coiled-coil region" evidence="1">
    <location>
        <begin position="183"/>
        <end position="317"/>
    </location>
</feature>
<accession>A0A810Q7Q3</accession>
<dbReference type="PANTHER" id="PTHR41259:SF1">
    <property type="entry name" value="DOUBLE-STRAND BREAK REPAIR RAD50 ATPASE, PUTATIVE-RELATED"/>
    <property type="match status" value="1"/>
</dbReference>
<sequence>MQIEQMSATFGRLNGSQLDLQPELNVICAPNESGKSTWCRFLQNMLYGVPTKERGLLADKNRYAPWSGSPMQGRLLLRNGDARYTLLRETRRTSAPMGDAHLTYTGTADPVPGIPAAEAGQYLLGIPREVFLRSAFIGQNALAMDQDAELERRIAALISTGEEDASYSESYERLKKQLNARRANRSTGQIPALEQEIAQLEDALARQESLREQFNAAQLRLQDTQTRLEELEQQAAQWQQLERQAARRQYEEAQAALSTAQQQYRQLEQRCDVLPDEETLSQLEGQATALTQSIAARRQATEQAAQLRRQADEAMARCTAHPLSPADGPQLQSRLSALTDPPAPSKLPLPVGLLLLVGAVACVLLHLPVYAPILCGAVGAAALLYDIVSRHRHAKAKQQADDQRSTLQRQIAEYLPLLTEAQEATRSADAAAAAAEAMAHNDQAQLLALLARVRAFHSTAVDLPAVQVALSAARRSRAALRSAQTAQEQAQMYCRLLEERLPQGELPDPAIPLPRPSRSVEAMRSAIPEAQAQLAAARTRLDTISGQLQAARDPSELTAQLAEKRRKLESLQSEYEAIQLAMDALSAANQTLQNRFSPALGARTAEIFSALTGGRYDKVLLDRTLALSAEPSGDPTPRSIQVLSQGAADQLYLAVRLAICQLVLPPEKHVPLILDDVFASFDDQRLAAALEWLLQESQNRQILLFTCHDRERTYLAGRPGVHILTLNGGAVCSR</sequence>
<evidence type="ECO:0000256" key="2">
    <source>
        <dbReference type="SAM" id="MobiDB-lite"/>
    </source>
</evidence>
<feature type="domain" description="YhaN AAA" evidence="3">
    <location>
        <begin position="1"/>
        <end position="54"/>
    </location>
</feature>
<evidence type="ECO:0000313" key="5">
    <source>
        <dbReference type="Proteomes" id="UP000681035"/>
    </source>
</evidence>
<keyword evidence="5" id="KW-1185">Reference proteome</keyword>
<gene>
    <name evidence="4" type="ORF">MM50RIKEN_24280</name>
</gene>
<dbReference type="EMBL" id="AP023418">
    <property type="protein sequence ID" value="BCK82665.1"/>
    <property type="molecule type" value="Genomic_DNA"/>
</dbReference>
<feature type="region of interest" description="Disordered" evidence="2">
    <location>
        <begin position="320"/>
        <end position="339"/>
    </location>
</feature>
<dbReference type="InterPro" id="IPR027417">
    <property type="entry name" value="P-loop_NTPase"/>
</dbReference>
<dbReference type="Gene3D" id="3.40.50.300">
    <property type="entry name" value="P-loop containing nucleotide triphosphate hydrolases"/>
    <property type="match status" value="2"/>
</dbReference>
<dbReference type="Proteomes" id="UP000681035">
    <property type="component" value="Chromosome"/>
</dbReference>
<keyword evidence="1" id="KW-0175">Coiled coil</keyword>
<dbReference type="PANTHER" id="PTHR41259">
    <property type="entry name" value="DOUBLE-STRAND BREAK REPAIR RAD50 ATPASE, PUTATIVE-RELATED"/>
    <property type="match status" value="1"/>
</dbReference>
<proteinExistence type="predicted"/>